<dbReference type="GO" id="GO:0071949">
    <property type="term" value="F:FAD binding"/>
    <property type="evidence" value="ECO:0007669"/>
    <property type="project" value="InterPro"/>
</dbReference>
<gene>
    <name evidence="6" type="ORF">Ga0074812_109164</name>
</gene>
<keyword evidence="1" id="KW-0285">Flavoprotein</keyword>
<dbReference type="InterPro" id="IPR016170">
    <property type="entry name" value="Cytok_DH_C_sf"/>
</dbReference>
<dbReference type="InterPro" id="IPR016171">
    <property type="entry name" value="Vanillyl_alc_oxidase_C-sub2"/>
</dbReference>
<evidence type="ECO:0000256" key="1">
    <source>
        <dbReference type="ARBA" id="ARBA00022630"/>
    </source>
</evidence>
<dbReference type="InterPro" id="IPR016167">
    <property type="entry name" value="FAD-bd_PCMH_sub1"/>
</dbReference>
<dbReference type="InterPro" id="IPR006094">
    <property type="entry name" value="Oxid_FAD_bind_N"/>
</dbReference>
<dbReference type="Gene3D" id="1.10.45.10">
    <property type="entry name" value="Vanillyl-alcohol Oxidase, Chain A, domain 4"/>
    <property type="match status" value="1"/>
</dbReference>
<dbReference type="SUPFAM" id="SSF55103">
    <property type="entry name" value="FAD-linked oxidases, C-terminal domain"/>
    <property type="match status" value="1"/>
</dbReference>
<feature type="compositionally biased region" description="Basic and acidic residues" evidence="4">
    <location>
        <begin position="1"/>
        <end position="16"/>
    </location>
</feature>
<protein>
    <submittedName>
        <fullName evidence="6">FAD binding domain-containing protein</fullName>
    </submittedName>
</protein>
<dbReference type="InterPro" id="IPR016164">
    <property type="entry name" value="FAD-linked_Oxase-like_C"/>
</dbReference>
<keyword evidence="3" id="KW-0560">Oxidoreductase</keyword>
<proteinExistence type="predicted"/>
<sequence length="599" mass="64036">MESRHVAHEDHEDHVAEFGPAAEPAAAPRARKTSRRSVLAAAAAGLAGWTPLSRISAAAAATPTPPDFPAAIPLYRQAYENWSGEIAVDDVWTAAPASPADVVTIANWAHANGYRIRARGSGHNWSPLILPAGSQGAGVVLVDTTEHLTAVTVAAGSPATVRTQTGVTMETLLTRLETAGYGLTATPAPGDLTVGGVLAIGGHGTAIPATGETPVPGTTYGSLSNLIVSFTAVVWDSSANAYALRTFSRSEAASKAFLTHLGRAFLTEVVLQVGANQRLRCQSWFDIPWTQLFAAPGSGATRTFASYAESAGRVEAIWFPFTDNPWLKVWSRSPSKPFFSRQVNSPYNYGFSDSLPKQATDLIAQIIGGNGSLTPTFGQTQIALVGTGLITTATYDIWGWSKNLLLYVRPTTLRVTANGYAVLTSRANIQRVVNEFCTYYRSRLTAYQDQGRYPMNGPVEIRVTGLDATGDVGVTSAGSPQLSAVRPRADHSDWDVAVWLDILTVPGTPYSNQFFREVEAWIFGNFSGNYAAVRPEWSKGWAYTTAAAWADGPTIGTTIPNAYRAGQPATDNWDTARSTLNSCDPHRIFTSPLLDGLLP</sequence>
<dbReference type="Proteomes" id="UP000198802">
    <property type="component" value="Unassembled WGS sequence"/>
</dbReference>
<dbReference type="SUPFAM" id="SSF56176">
    <property type="entry name" value="FAD-binding/transporter-associated domain-like"/>
    <property type="match status" value="1"/>
</dbReference>
<dbReference type="PANTHER" id="PTHR43762:SF1">
    <property type="entry name" value="D-ARABINONO-1,4-LACTONE OXIDASE"/>
    <property type="match status" value="1"/>
</dbReference>
<evidence type="ECO:0000313" key="7">
    <source>
        <dbReference type="Proteomes" id="UP000198802"/>
    </source>
</evidence>
<accession>A0A0S4QMY2</accession>
<evidence type="ECO:0000313" key="6">
    <source>
        <dbReference type="EMBL" id="CUU56944.1"/>
    </source>
</evidence>
<feature type="region of interest" description="Disordered" evidence="4">
    <location>
        <begin position="1"/>
        <end position="32"/>
    </location>
</feature>
<dbReference type="InterPro" id="IPR016166">
    <property type="entry name" value="FAD-bd_PCMH"/>
</dbReference>
<dbReference type="EMBL" id="FAOZ01000009">
    <property type="protein sequence ID" value="CUU56944.1"/>
    <property type="molecule type" value="Genomic_DNA"/>
</dbReference>
<keyword evidence="2" id="KW-0274">FAD</keyword>
<dbReference type="AlphaFoldDB" id="A0A0S4QMY2"/>
<evidence type="ECO:0000256" key="3">
    <source>
        <dbReference type="ARBA" id="ARBA00023002"/>
    </source>
</evidence>
<dbReference type="Gene3D" id="3.30.465.10">
    <property type="match status" value="1"/>
</dbReference>
<dbReference type="Gene3D" id="3.30.43.10">
    <property type="entry name" value="Uridine Diphospho-n-acetylenolpyruvylglucosamine Reductase, domain 2"/>
    <property type="match status" value="1"/>
</dbReference>
<organism evidence="6 7">
    <name type="scientific">Parafrankia irregularis</name>
    <dbReference type="NCBI Taxonomy" id="795642"/>
    <lineage>
        <taxon>Bacteria</taxon>
        <taxon>Bacillati</taxon>
        <taxon>Actinomycetota</taxon>
        <taxon>Actinomycetes</taxon>
        <taxon>Frankiales</taxon>
        <taxon>Frankiaceae</taxon>
        <taxon>Parafrankia</taxon>
    </lineage>
</organism>
<dbReference type="InterPro" id="IPR010031">
    <property type="entry name" value="FAD_lactone_oxidase-like"/>
</dbReference>
<dbReference type="InterPro" id="IPR015213">
    <property type="entry name" value="Cholesterol_OX_subst-bd"/>
</dbReference>
<dbReference type="PROSITE" id="PS51387">
    <property type="entry name" value="FAD_PCMH"/>
    <property type="match status" value="1"/>
</dbReference>
<dbReference type="Pfam" id="PF01565">
    <property type="entry name" value="FAD_binding_4"/>
    <property type="match status" value="1"/>
</dbReference>
<feature type="domain" description="FAD-binding PCMH-type" evidence="5">
    <location>
        <begin position="85"/>
        <end position="276"/>
    </location>
</feature>
<dbReference type="PANTHER" id="PTHR43762">
    <property type="entry name" value="L-GULONOLACTONE OXIDASE"/>
    <property type="match status" value="1"/>
</dbReference>
<dbReference type="RefSeq" id="WP_091277830.1">
    <property type="nucleotide sequence ID" value="NZ_FAOZ01000009.1"/>
</dbReference>
<dbReference type="GO" id="GO:0016899">
    <property type="term" value="F:oxidoreductase activity, acting on the CH-OH group of donors, oxygen as acceptor"/>
    <property type="evidence" value="ECO:0007669"/>
    <property type="project" value="InterPro"/>
</dbReference>
<dbReference type="Gene3D" id="3.40.462.10">
    <property type="entry name" value="FAD-linked oxidases, C-terminal domain"/>
    <property type="match status" value="1"/>
</dbReference>
<evidence type="ECO:0000256" key="4">
    <source>
        <dbReference type="SAM" id="MobiDB-lite"/>
    </source>
</evidence>
<dbReference type="InterPro" id="IPR016169">
    <property type="entry name" value="FAD-bd_PCMH_sub2"/>
</dbReference>
<evidence type="ECO:0000256" key="2">
    <source>
        <dbReference type="ARBA" id="ARBA00022827"/>
    </source>
</evidence>
<evidence type="ECO:0000259" key="5">
    <source>
        <dbReference type="PROSITE" id="PS51387"/>
    </source>
</evidence>
<keyword evidence="7" id="KW-1185">Reference proteome</keyword>
<dbReference type="Pfam" id="PF09129">
    <property type="entry name" value="Chol_subst-bind"/>
    <property type="match status" value="1"/>
</dbReference>
<dbReference type="InterPro" id="IPR036318">
    <property type="entry name" value="FAD-bd_PCMH-like_sf"/>
</dbReference>
<name>A0A0S4QMY2_9ACTN</name>
<reference evidence="7" key="1">
    <citation type="submission" date="2015-11" db="EMBL/GenBank/DDBJ databases">
        <authorList>
            <person name="Varghese N."/>
        </authorList>
    </citation>
    <scope>NUCLEOTIDE SEQUENCE [LARGE SCALE GENOMIC DNA]</scope>
    <source>
        <strain evidence="7">DSM 45899</strain>
    </source>
</reference>